<gene>
    <name evidence="1" type="ORF">ACFFRH_37395</name>
</gene>
<sequence length="180" mass="19279">MGDWTARAEVLADTSELGYEAAAIVGRCRATGLDSRSFRAVISATLVLGAHPMAAGGDPWGKDRDLVCAILDLLDEVAAKWDAHTKLCTAAANQRALARTRAVNADADDVKAHWRAIAVDCTTALDILGELRPRLQHAARRLSSAPYQLGSTYAAVYALIAQGRVMPHDGRWITGEETTP</sequence>
<proteinExistence type="predicted"/>
<keyword evidence="2" id="KW-1185">Reference proteome</keyword>
<organism evidence="1 2">
    <name type="scientific">Streptosporangium vulgare</name>
    <dbReference type="NCBI Taxonomy" id="46190"/>
    <lineage>
        <taxon>Bacteria</taxon>
        <taxon>Bacillati</taxon>
        <taxon>Actinomycetota</taxon>
        <taxon>Actinomycetes</taxon>
        <taxon>Streptosporangiales</taxon>
        <taxon>Streptosporangiaceae</taxon>
        <taxon>Streptosporangium</taxon>
    </lineage>
</organism>
<evidence type="ECO:0000313" key="1">
    <source>
        <dbReference type="EMBL" id="MFB9681185.1"/>
    </source>
</evidence>
<name>A0ABV5TPY0_9ACTN</name>
<dbReference type="Proteomes" id="UP001589610">
    <property type="component" value="Unassembled WGS sequence"/>
</dbReference>
<evidence type="ECO:0000313" key="2">
    <source>
        <dbReference type="Proteomes" id="UP001589610"/>
    </source>
</evidence>
<accession>A0ABV5TPY0</accession>
<comment type="caution">
    <text evidence="1">The sequence shown here is derived from an EMBL/GenBank/DDBJ whole genome shotgun (WGS) entry which is preliminary data.</text>
</comment>
<dbReference type="RefSeq" id="WP_344747128.1">
    <property type="nucleotide sequence ID" value="NZ_BAAAWW010000117.1"/>
</dbReference>
<dbReference type="EMBL" id="JBHMBS010000031">
    <property type="protein sequence ID" value="MFB9681185.1"/>
    <property type="molecule type" value="Genomic_DNA"/>
</dbReference>
<reference evidence="1 2" key="1">
    <citation type="submission" date="2024-09" db="EMBL/GenBank/DDBJ databases">
        <authorList>
            <person name="Sun Q."/>
            <person name="Mori K."/>
        </authorList>
    </citation>
    <scope>NUCLEOTIDE SEQUENCE [LARGE SCALE GENOMIC DNA]</scope>
    <source>
        <strain evidence="1 2">JCM 3028</strain>
    </source>
</reference>
<protein>
    <submittedName>
        <fullName evidence="1">Uncharacterized protein</fullName>
    </submittedName>
</protein>